<dbReference type="InterPro" id="IPR013025">
    <property type="entry name" value="Ribosomal_uL23-like"/>
</dbReference>
<dbReference type="PANTHER" id="PTHR12059">
    <property type="entry name" value="RIBOSOMAL PROTEIN L23-RELATED"/>
    <property type="match status" value="1"/>
</dbReference>
<keyword evidence="6" id="KW-1133">Transmembrane helix</keyword>
<dbReference type="Proteomes" id="UP000694413">
    <property type="component" value="Unassembled WGS sequence"/>
</dbReference>
<dbReference type="InterPro" id="IPR012677">
    <property type="entry name" value="Nucleotide-bd_a/b_plait_sf"/>
</dbReference>
<dbReference type="SUPFAM" id="SSF54189">
    <property type="entry name" value="Ribosomal proteins S24e, L23 and L15e"/>
    <property type="match status" value="1"/>
</dbReference>
<evidence type="ECO:0000256" key="5">
    <source>
        <dbReference type="ARBA" id="ARBA00041375"/>
    </source>
</evidence>
<dbReference type="PANTHER" id="PTHR12059:SF5">
    <property type="entry name" value="LARGE RIBOSOMAL SUBUNIT PROTEIN UL23M"/>
    <property type="match status" value="1"/>
</dbReference>
<sequence length="161" mass="18957">MFPHSCFWWLCAYSGFLLACAEVSWTHEWFREDHIVPIPLLFCFNIYNFFSFFPQNVFSLPRMTKLDIRNYLERIYNVPVAAVRTRIQYGANNKRNHRNQRVKKPDYKVAYVQLVIWLFSSLPFCLLSNAQSPVALWLGSHSTWDSKSPLLPYAVVTIINS</sequence>
<dbReference type="AlphaFoldDB" id="A0A8D2QJJ5"/>
<dbReference type="GO" id="GO:0003735">
    <property type="term" value="F:structural constituent of ribosome"/>
    <property type="evidence" value="ECO:0007669"/>
    <property type="project" value="InterPro"/>
</dbReference>
<organism evidence="8 9">
    <name type="scientific">Zonotrichia albicollis</name>
    <name type="common">White-throated sparrow</name>
    <name type="synonym">Fringilla albicollis</name>
    <dbReference type="NCBI Taxonomy" id="44394"/>
    <lineage>
        <taxon>Eukaryota</taxon>
        <taxon>Metazoa</taxon>
        <taxon>Chordata</taxon>
        <taxon>Craniata</taxon>
        <taxon>Vertebrata</taxon>
        <taxon>Euteleostomi</taxon>
        <taxon>Archelosauria</taxon>
        <taxon>Archosauria</taxon>
        <taxon>Dinosauria</taxon>
        <taxon>Saurischia</taxon>
        <taxon>Theropoda</taxon>
        <taxon>Coelurosauria</taxon>
        <taxon>Aves</taxon>
        <taxon>Neognathae</taxon>
        <taxon>Neoaves</taxon>
        <taxon>Telluraves</taxon>
        <taxon>Australaves</taxon>
        <taxon>Passeriformes</taxon>
        <taxon>Passerellidae</taxon>
        <taxon>Zonotrichia</taxon>
    </lineage>
</organism>
<accession>A0A8D2QJJ5</accession>
<evidence type="ECO:0000313" key="9">
    <source>
        <dbReference type="Proteomes" id="UP000694413"/>
    </source>
</evidence>
<keyword evidence="3" id="KW-0687">Ribonucleoprotein</keyword>
<evidence type="ECO:0000256" key="4">
    <source>
        <dbReference type="ARBA" id="ARBA00039977"/>
    </source>
</evidence>
<evidence type="ECO:0000256" key="2">
    <source>
        <dbReference type="ARBA" id="ARBA00022980"/>
    </source>
</evidence>
<evidence type="ECO:0000256" key="1">
    <source>
        <dbReference type="ARBA" id="ARBA00006700"/>
    </source>
</evidence>
<dbReference type="Pfam" id="PF00276">
    <property type="entry name" value="Ribosomal_L23"/>
    <property type="match status" value="1"/>
</dbReference>
<keyword evidence="7" id="KW-0732">Signal</keyword>
<reference evidence="8" key="1">
    <citation type="submission" date="2025-08" db="UniProtKB">
        <authorList>
            <consortium name="Ensembl"/>
        </authorList>
    </citation>
    <scope>IDENTIFICATION</scope>
</reference>
<proteinExistence type="inferred from homology"/>
<evidence type="ECO:0000256" key="6">
    <source>
        <dbReference type="SAM" id="Phobius"/>
    </source>
</evidence>
<reference evidence="8" key="2">
    <citation type="submission" date="2025-09" db="UniProtKB">
        <authorList>
            <consortium name="Ensembl"/>
        </authorList>
    </citation>
    <scope>IDENTIFICATION</scope>
</reference>
<dbReference type="Gene3D" id="3.30.70.330">
    <property type="match status" value="1"/>
</dbReference>
<dbReference type="Ensembl" id="ENSZALT00000028202.1">
    <property type="protein sequence ID" value="ENSZALP00000021619.1"/>
    <property type="gene ID" value="ENSZALG00000016902.1"/>
</dbReference>
<feature type="chain" id="PRO_5034286685" description="Large ribosomal subunit protein uL23m" evidence="7">
    <location>
        <begin position="22"/>
        <end position="161"/>
    </location>
</feature>
<keyword evidence="6" id="KW-0472">Membrane</keyword>
<dbReference type="GO" id="GO:0032543">
    <property type="term" value="P:mitochondrial translation"/>
    <property type="evidence" value="ECO:0007669"/>
    <property type="project" value="TreeGrafter"/>
</dbReference>
<name>A0A8D2QJJ5_ZONAL</name>
<feature type="signal peptide" evidence="7">
    <location>
        <begin position="1"/>
        <end position="21"/>
    </location>
</feature>
<evidence type="ECO:0000256" key="7">
    <source>
        <dbReference type="SAM" id="SignalP"/>
    </source>
</evidence>
<keyword evidence="2" id="KW-0689">Ribosomal protein</keyword>
<evidence type="ECO:0000313" key="8">
    <source>
        <dbReference type="Ensembl" id="ENSZALP00000021619.1"/>
    </source>
</evidence>
<keyword evidence="9" id="KW-1185">Reference proteome</keyword>
<dbReference type="GO" id="GO:0005762">
    <property type="term" value="C:mitochondrial large ribosomal subunit"/>
    <property type="evidence" value="ECO:0007669"/>
    <property type="project" value="TreeGrafter"/>
</dbReference>
<evidence type="ECO:0000256" key="3">
    <source>
        <dbReference type="ARBA" id="ARBA00023274"/>
    </source>
</evidence>
<keyword evidence="6" id="KW-0812">Transmembrane</keyword>
<feature type="transmembrane region" description="Helical" evidence="6">
    <location>
        <begin position="37"/>
        <end position="58"/>
    </location>
</feature>
<protein>
    <recommendedName>
        <fullName evidence="4">Large ribosomal subunit protein uL23m</fullName>
    </recommendedName>
    <alternativeName>
        <fullName evidence="5">39S ribosomal protein L23, mitochondrial</fullName>
    </alternativeName>
</protein>
<dbReference type="InterPro" id="IPR012678">
    <property type="entry name" value="Ribosomal_uL23/eL15/eS24_sf"/>
</dbReference>
<feature type="transmembrane region" description="Helical" evidence="6">
    <location>
        <begin position="109"/>
        <end position="130"/>
    </location>
</feature>
<comment type="similarity">
    <text evidence="1">Belongs to the universal ribosomal protein uL23 family.</text>
</comment>